<proteinExistence type="predicted"/>
<dbReference type="PANTHER" id="PTHR43284:SF1">
    <property type="entry name" value="ASPARAGINE SYNTHETASE"/>
    <property type="match status" value="1"/>
</dbReference>
<dbReference type="AlphaFoldDB" id="X1DGQ8"/>
<feature type="non-terminal residue" evidence="2">
    <location>
        <position position="92"/>
    </location>
</feature>
<dbReference type="InterPro" id="IPR017932">
    <property type="entry name" value="GATase_2_dom"/>
</dbReference>
<dbReference type="InterPro" id="IPR051786">
    <property type="entry name" value="ASN_synthetase/amidase"/>
</dbReference>
<dbReference type="Pfam" id="PF13522">
    <property type="entry name" value="GATase_6"/>
    <property type="match status" value="1"/>
</dbReference>
<feature type="domain" description="Glutamine amidotransferase type-2" evidence="1">
    <location>
        <begin position="2"/>
        <end position="92"/>
    </location>
</feature>
<evidence type="ECO:0000313" key="2">
    <source>
        <dbReference type="EMBL" id="GAG95611.1"/>
    </source>
</evidence>
<comment type="caution">
    <text evidence="2">The sequence shown here is derived from an EMBL/GenBank/DDBJ whole genome shotgun (WGS) entry which is preliminary data.</text>
</comment>
<reference evidence="2" key="1">
    <citation type="journal article" date="2014" name="Front. Microbiol.">
        <title>High frequency of phylogenetically diverse reductive dehalogenase-homologous genes in deep subseafloor sedimentary metagenomes.</title>
        <authorList>
            <person name="Kawai M."/>
            <person name="Futagami T."/>
            <person name="Toyoda A."/>
            <person name="Takaki Y."/>
            <person name="Nishi S."/>
            <person name="Hori S."/>
            <person name="Arai W."/>
            <person name="Tsubouchi T."/>
            <person name="Morono Y."/>
            <person name="Uchiyama I."/>
            <person name="Ito T."/>
            <person name="Fujiyama A."/>
            <person name="Inagaki F."/>
            <person name="Takami H."/>
        </authorList>
    </citation>
    <scope>NUCLEOTIDE SEQUENCE</scope>
    <source>
        <strain evidence="2">Expedition CK06-06</strain>
    </source>
</reference>
<dbReference type="PANTHER" id="PTHR43284">
    <property type="entry name" value="ASPARAGINE SYNTHETASE (GLUTAMINE-HYDROLYZING)"/>
    <property type="match status" value="1"/>
</dbReference>
<name>X1DGQ8_9ZZZZ</name>
<accession>X1DGQ8</accession>
<dbReference type="InterPro" id="IPR029055">
    <property type="entry name" value="Ntn_hydrolases_N"/>
</dbReference>
<gene>
    <name evidence="2" type="ORF">S01H4_40973</name>
</gene>
<evidence type="ECO:0000259" key="1">
    <source>
        <dbReference type="PROSITE" id="PS51278"/>
    </source>
</evidence>
<protein>
    <recommendedName>
        <fullName evidence="1">Glutamine amidotransferase type-2 domain-containing protein</fullName>
    </recommendedName>
</protein>
<dbReference type="EMBL" id="BART01022376">
    <property type="protein sequence ID" value="GAG95611.1"/>
    <property type="molecule type" value="Genomic_DNA"/>
</dbReference>
<dbReference type="PROSITE" id="PS51278">
    <property type="entry name" value="GATASE_TYPE_2"/>
    <property type="match status" value="1"/>
</dbReference>
<organism evidence="2">
    <name type="scientific">marine sediment metagenome</name>
    <dbReference type="NCBI Taxonomy" id="412755"/>
    <lineage>
        <taxon>unclassified sequences</taxon>
        <taxon>metagenomes</taxon>
        <taxon>ecological metagenomes</taxon>
    </lineage>
</organism>
<dbReference type="Gene3D" id="3.60.20.10">
    <property type="entry name" value="Glutamine Phosphoribosylpyrophosphate, subunit 1, domain 1"/>
    <property type="match status" value="1"/>
</dbReference>
<sequence>MCGITGIVYSDPDRYVDSDCIDEMSLVIHHRGPDEWGKWVNRYVGIGMTRLRIIDLAKGSQPIHNEDKSIWIVFNGEIYNFQDLRKDLKKEG</sequence>
<dbReference type="SUPFAM" id="SSF56235">
    <property type="entry name" value="N-terminal nucleophile aminohydrolases (Ntn hydrolases)"/>
    <property type="match status" value="1"/>
</dbReference>